<dbReference type="OrthoDB" id="204416at2157"/>
<protein>
    <recommendedName>
        <fullName evidence="3">TraB family protein</fullName>
    </recommendedName>
</protein>
<keyword evidence="2" id="KW-1185">Reference proteome</keyword>
<organism evidence="1 2">
    <name type="scientific">Halobacterium jilantaiense</name>
    <dbReference type="NCBI Taxonomy" id="355548"/>
    <lineage>
        <taxon>Archaea</taxon>
        <taxon>Methanobacteriati</taxon>
        <taxon>Methanobacteriota</taxon>
        <taxon>Stenosarchaea group</taxon>
        <taxon>Halobacteria</taxon>
        <taxon>Halobacteriales</taxon>
        <taxon>Halobacteriaceae</taxon>
        <taxon>Halobacterium</taxon>
    </lineage>
</organism>
<name>A0A1I0MPP8_9EURY</name>
<evidence type="ECO:0000313" key="1">
    <source>
        <dbReference type="EMBL" id="SEV90457.1"/>
    </source>
</evidence>
<dbReference type="EMBL" id="FOJA01000001">
    <property type="protein sequence ID" value="SEV90457.1"/>
    <property type="molecule type" value="Genomic_DNA"/>
</dbReference>
<evidence type="ECO:0000313" key="2">
    <source>
        <dbReference type="Proteomes" id="UP000198518"/>
    </source>
</evidence>
<evidence type="ECO:0008006" key="3">
    <source>
        <dbReference type="Google" id="ProtNLM"/>
    </source>
</evidence>
<dbReference type="Proteomes" id="UP000198518">
    <property type="component" value="Unassembled WGS sequence"/>
</dbReference>
<accession>A0A1I0MPP8</accession>
<gene>
    <name evidence="1" type="ORF">SAMN04487945_0262</name>
</gene>
<proteinExistence type="predicted"/>
<reference evidence="1 2" key="1">
    <citation type="submission" date="2016-10" db="EMBL/GenBank/DDBJ databases">
        <authorList>
            <person name="de Groot N.N."/>
        </authorList>
    </citation>
    <scope>NUCLEOTIDE SEQUENCE [LARGE SCALE GENOMIC DNA]</scope>
    <source>
        <strain evidence="1 2">CGMCC 1.5337</strain>
    </source>
</reference>
<dbReference type="AlphaFoldDB" id="A0A1I0MPP8"/>
<sequence>MTTDNPPLRRRLDGLAGDDPRLDGQYVRLVDATPEPVVLVGVVHDHPASVYRARRTVAALDPGVVALEAPDAVTPVFASHARAGDATGGEMTAAVAAAGDADVVGVDAPSRGTLSSLAAVLADDKPGPSAVAGTLRSLARIGAHAARDRLRAAGVPARWLGGEFDRAQEYDCATTDPASEQAADETARLERSTSLLRAFDPPPATRVLDAVRERQMGRRIAGLAADDVVVAVVGFSHLDGVENEIRNC</sequence>
<dbReference type="RefSeq" id="WP_089667345.1">
    <property type="nucleotide sequence ID" value="NZ_FOJA01000001.1"/>
</dbReference>